<dbReference type="GO" id="GO:0003677">
    <property type="term" value="F:DNA binding"/>
    <property type="evidence" value="ECO:0007669"/>
    <property type="project" value="InterPro"/>
</dbReference>
<proteinExistence type="predicted"/>
<name>A0A2T3ITI5_9GAMM</name>
<evidence type="ECO:0000313" key="3">
    <source>
        <dbReference type="Proteomes" id="UP000241222"/>
    </source>
</evidence>
<dbReference type="EMBL" id="PYMH01000013">
    <property type="protein sequence ID" value="PSU31651.1"/>
    <property type="molecule type" value="Genomic_DNA"/>
</dbReference>
<dbReference type="InterPro" id="IPR050972">
    <property type="entry name" value="SDr-like"/>
</dbReference>
<dbReference type="GO" id="GO:0006259">
    <property type="term" value="P:DNA metabolic process"/>
    <property type="evidence" value="ECO:0007669"/>
    <property type="project" value="InterPro"/>
</dbReference>
<feature type="region of interest" description="Disordered" evidence="1">
    <location>
        <begin position="223"/>
        <end position="334"/>
    </location>
</feature>
<keyword evidence="3" id="KW-1185">Reference proteome</keyword>
<dbReference type="Pfam" id="PF03837">
    <property type="entry name" value="RecT"/>
    <property type="match status" value="1"/>
</dbReference>
<feature type="compositionally biased region" description="Low complexity" evidence="1">
    <location>
        <begin position="228"/>
        <end position="245"/>
    </location>
</feature>
<reference evidence="2 3" key="1">
    <citation type="submission" date="2018-03" db="EMBL/GenBank/DDBJ databases">
        <title>Whole genome sequencing of Histamine producing bacteria.</title>
        <authorList>
            <person name="Butler K."/>
        </authorList>
    </citation>
    <scope>NUCLEOTIDE SEQUENCE [LARGE SCALE GENOMIC DNA]</scope>
    <source>
        <strain evidence="2 3">JCM 13586</strain>
    </source>
</reference>
<evidence type="ECO:0000313" key="2">
    <source>
        <dbReference type="EMBL" id="PSU31651.1"/>
    </source>
</evidence>
<dbReference type="Proteomes" id="UP000241222">
    <property type="component" value="Unassembled WGS sequence"/>
</dbReference>
<dbReference type="AlphaFoldDB" id="A0A2T3ITI5"/>
<comment type="caution">
    <text evidence="2">The sequence shown here is derived from an EMBL/GenBank/DDBJ whole genome shotgun (WGS) entry which is preliminary data.</text>
</comment>
<protein>
    <recommendedName>
        <fullName evidence="4">Phage recombination protein Bet</fullName>
    </recommendedName>
</protein>
<dbReference type="RefSeq" id="WP_211321959.1">
    <property type="nucleotide sequence ID" value="NZ_PYMH01000013.1"/>
</dbReference>
<evidence type="ECO:0000256" key="1">
    <source>
        <dbReference type="SAM" id="MobiDB-lite"/>
    </source>
</evidence>
<organism evidence="2 3">
    <name type="scientific">Photobacterium lutimaris</name>
    <dbReference type="NCBI Taxonomy" id="388278"/>
    <lineage>
        <taxon>Bacteria</taxon>
        <taxon>Pseudomonadati</taxon>
        <taxon>Pseudomonadota</taxon>
        <taxon>Gammaproteobacteria</taxon>
        <taxon>Vibrionales</taxon>
        <taxon>Vibrionaceae</taxon>
        <taxon>Photobacterium</taxon>
    </lineage>
</organism>
<gene>
    <name evidence="2" type="ORF">C9I99_20915</name>
</gene>
<feature type="compositionally biased region" description="Low complexity" evidence="1">
    <location>
        <begin position="253"/>
        <end position="265"/>
    </location>
</feature>
<dbReference type="PANTHER" id="PTHR34403:SF16">
    <property type="entry name" value="GLYCINE, ALANINE AND ASPARAGINE-RICH PROTEIN-LIKE"/>
    <property type="match status" value="1"/>
</dbReference>
<evidence type="ECO:0008006" key="4">
    <source>
        <dbReference type="Google" id="ProtNLM"/>
    </source>
</evidence>
<accession>A0A2T3ITI5</accession>
<feature type="non-terminal residue" evidence="2">
    <location>
        <position position="334"/>
    </location>
</feature>
<dbReference type="PANTHER" id="PTHR34403">
    <property type="entry name" value="TOL-PAL SYSTEM PROTEIN TOLA"/>
    <property type="match status" value="1"/>
</dbReference>
<dbReference type="InterPro" id="IPR018330">
    <property type="entry name" value="RecT_fam"/>
</dbReference>
<feature type="compositionally biased region" description="Basic and acidic residues" evidence="1">
    <location>
        <begin position="266"/>
        <end position="334"/>
    </location>
</feature>
<sequence length="334" mass="36358">MSNAKMQENNIIAKFGNQYGFTSETNTVKMVSELCFRYFAPTKRSLYLLVSKSIELGLDPFRGEIYPTLHTDENTGQMVPGVDIGYEGWMKVAKRDASYRGVTFNYSDETIEVPAPAGVPLSAHAWVEATIHLHEAEDVVVREYFDECYSPTSEAWNNKPKRYHRMVAYSQAVRLAINTDEQGERLFLNEDLDFEFESDNQRPPEAATVQPVVTQGEPNIKAVDSQPAKAQAEADAQVQAQAEAEADAKAQAEADAQVQAQAEAEADAKAQAEADAKAQAEAEAEAEAKAKAEAEAEAEAKAKAEAEAEAEAEAKAKAEAEAEAEAEAKAKAEA</sequence>